<dbReference type="Pfam" id="PF11913">
    <property type="entry name" value="DUF3431"/>
    <property type="match status" value="1"/>
</dbReference>
<evidence type="ECO:0000313" key="1">
    <source>
        <dbReference type="EMBL" id="SMF24764.1"/>
    </source>
</evidence>
<evidence type="ECO:0000313" key="2">
    <source>
        <dbReference type="Proteomes" id="UP000192906"/>
    </source>
</evidence>
<protein>
    <recommendedName>
        <fullName evidence="3">DUF3431 domain-containing protein</fullName>
    </recommendedName>
</protein>
<dbReference type="PANTHER" id="PTHR37490:SF2">
    <property type="match status" value="1"/>
</dbReference>
<accession>A0A1X7E0G0</accession>
<dbReference type="AlphaFoldDB" id="A0A1X7E0G0"/>
<name>A0A1X7E0G0_9BACT</name>
<organism evidence="1 2">
    <name type="scientific">Desulfovibrio gilichinskyi</name>
    <dbReference type="NCBI Taxonomy" id="1519643"/>
    <lineage>
        <taxon>Bacteria</taxon>
        <taxon>Pseudomonadati</taxon>
        <taxon>Thermodesulfobacteriota</taxon>
        <taxon>Desulfovibrionia</taxon>
        <taxon>Desulfovibrionales</taxon>
        <taxon>Desulfovibrionaceae</taxon>
        <taxon>Desulfovibrio</taxon>
    </lineage>
</organism>
<sequence>MLLEFSKDQLQIVIARYSENIEWLKAFNRFAIVYNKGETIVDGAVVLPNIGREGHTYLTHIVRNYYDLPEYTVFLQGSPFFHMKEGADCAKLADIINESLTKKVPFKGFAWFRLRCDRLGRPHQMSDPASKGKWSGWGKDIPVGEVYEKLFNRTPPEQFIASAATGLFMVRKDRILTRSLEFYKTALSIIEADPCDEHNTGHAFERLWQVIFNGSKAINP</sequence>
<dbReference type="Proteomes" id="UP000192906">
    <property type="component" value="Unassembled WGS sequence"/>
</dbReference>
<dbReference type="EMBL" id="FWZU01000004">
    <property type="protein sequence ID" value="SMF24764.1"/>
    <property type="molecule type" value="Genomic_DNA"/>
</dbReference>
<dbReference type="RefSeq" id="WP_085102510.1">
    <property type="nucleotide sequence ID" value="NZ_FWZU01000004.1"/>
</dbReference>
<proteinExistence type="predicted"/>
<reference evidence="2" key="1">
    <citation type="submission" date="2017-04" db="EMBL/GenBank/DDBJ databases">
        <authorList>
            <person name="Varghese N."/>
            <person name="Submissions S."/>
        </authorList>
    </citation>
    <scope>NUCLEOTIDE SEQUENCE [LARGE SCALE GENOMIC DNA]</scope>
    <source>
        <strain evidence="2">K3S</strain>
    </source>
</reference>
<dbReference type="OrthoDB" id="5450176at2"/>
<dbReference type="PANTHER" id="PTHR37490">
    <property type="entry name" value="EXPRESSED PROTEIN"/>
    <property type="match status" value="1"/>
</dbReference>
<gene>
    <name evidence="1" type="ORF">SAMN06295933_2396</name>
</gene>
<dbReference type="STRING" id="1519643.SAMN06295933_2396"/>
<dbReference type="InterPro" id="IPR021838">
    <property type="entry name" value="DUF3431"/>
</dbReference>
<keyword evidence="2" id="KW-1185">Reference proteome</keyword>
<evidence type="ECO:0008006" key="3">
    <source>
        <dbReference type="Google" id="ProtNLM"/>
    </source>
</evidence>